<dbReference type="Proteomes" id="UP000008207">
    <property type="component" value="Chromosome"/>
</dbReference>
<evidence type="ECO:0000313" key="2">
    <source>
        <dbReference type="EMBL" id="ACL57396.1"/>
    </source>
</evidence>
<dbReference type="PANTHER" id="PTHR30595:SF6">
    <property type="entry name" value="SCHLAFEN ALBA-2 DOMAIN-CONTAINING PROTEIN"/>
    <property type="match status" value="1"/>
</dbReference>
<accession>B8IBI1</accession>
<evidence type="ECO:0000259" key="1">
    <source>
        <dbReference type="Pfam" id="PF04326"/>
    </source>
</evidence>
<dbReference type="RefSeq" id="WP_015929076.1">
    <property type="nucleotide sequence ID" value="NC_011894.1"/>
</dbReference>
<dbReference type="InterPro" id="IPR007421">
    <property type="entry name" value="Schlafen_AlbA_2_dom"/>
</dbReference>
<dbReference type="Gene3D" id="1.10.10.10">
    <property type="entry name" value="Winged helix-like DNA-binding domain superfamily/Winged helix DNA-binding domain"/>
    <property type="match status" value="1"/>
</dbReference>
<name>B8IBI1_METNO</name>
<gene>
    <name evidence="2" type="ordered locus">Mnod_2425</name>
</gene>
<keyword evidence="3" id="KW-1185">Reference proteome</keyword>
<dbReference type="eggNOG" id="COG2865">
    <property type="taxonomic scope" value="Bacteria"/>
</dbReference>
<dbReference type="Pfam" id="PF04326">
    <property type="entry name" value="SLFN_AlbA_2"/>
    <property type="match status" value="1"/>
</dbReference>
<dbReference type="KEGG" id="mno:Mnod_2425"/>
<dbReference type="STRING" id="460265.Mnod_2425"/>
<dbReference type="OrthoDB" id="9805115at2"/>
<dbReference type="Gene3D" id="3.30.950.30">
    <property type="entry name" value="Schlafen, AAA domain"/>
    <property type="match status" value="1"/>
</dbReference>
<dbReference type="Gene3D" id="3.30.565.60">
    <property type="match status" value="1"/>
</dbReference>
<evidence type="ECO:0000313" key="3">
    <source>
        <dbReference type="Proteomes" id="UP000008207"/>
    </source>
</evidence>
<dbReference type="InterPro" id="IPR036388">
    <property type="entry name" value="WH-like_DNA-bd_sf"/>
</dbReference>
<dbReference type="AlphaFoldDB" id="B8IBI1"/>
<feature type="domain" description="Schlafen AlbA-2" evidence="1">
    <location>
        <begin position="21"/>
        <end position="137"/>
    </location>
</feature>
<dbReference type="InterPro" id="IPR038461">
    <property type="entry name" value="Schlafen_AlbA_2_dom_sf"/>
</dbReference>
<dbReference type="HOGENOM" id="CLU_024970_3_0_5"/>
<reference evidence="2 3" key="1">
    <citation type="submission" date="2009-01" db="EMBL/GenBank/DDBJ databases">
        <title>Complete sequence of chromosome of Methylobacterium nodulans ORS 2060.</title>
        <authorList>
            <consortium name="US DOE Joint Genome Institute"/>
            <person name="Lucas S."/>
            <person name="Copeland A."/>
            <person name="Lapidus A."/>
            <person name="Glavina del Rio T."/>
            <person name="Dalin E."/>
            <person name="Tice H."/>
            <person name="Bruce D."/>
            <person name="Goodwin L."/>
            <person name="Pitluck S."/>
            <person name="Sims D."/>
            <person name="Brettin T."/>
            <person name="Detter J.C."/>
            <person name="Han C."/>
            <person name="Larimer F."/>
            <person name="Land M."/>
            <person name="Hauser L."/>
            <person name="Kyrpides N."/>
            <person name="Ivanova N."/>
            <person name="Marx C.J."/>
            <person name="Richardson P."/>
        </authorList>
    </citation>
    <scope>NUCLEOTIDE SEQUENCE [LARGE SCALE GENOMIC DNA]</scope>
    <source>
        <strain evidence="3">LMG 21967 / CNCM I-2342 / ORS 2060</strain>
    </source>
</reference>
<sequence length="472" mass="52848">MPDIFQISYDEALALCSRNEGDLFDHKAAKIEARKVEKIAVAFANSDGGEFVIGIADSKDEPDPAKRWQGAAAPESYNGILQALFNLNPAVDFRHEFLQADKMPGIAMRVYIDKCPNVAKASDGKVYQRVGAQSLPITDPDKITALSFAKGAASYEDTLLNLDPEEIVESREIAAFTRDLAPVTHPLAYCVNEGLVDRKTFAPSCAGVLLFSDRPQPMFPRRCAIKVIFYDTRQEAPEREHLKVNKTVEGPLYRQIHEAARLVTDIMSSISIMTPEGLQRVKYPPEAIWEILVNAVIHRDYSIADDIQIVIYQNRIEIRSPGRLPGFVTTENFLDVRYSRNSKIVRSLAKYKDAPNKDLGEGLNTAFEKMKEWKLKSPTLVEDGNYVLVTIPHTPLASPEELVMEYLQKHPEIKNKQAREITGIKSENQMKEVFYRLRDKGLIELIAGRKGNAAAWQLVPAPVENEASPPVA</sequence>
<proteinExistence type="predicted"/>
<dbReference type="PANTHER" id="PTHR30595">
    <property type="entry name" value="GLPR-RELATED TRANSCRIPTIONAL REPRESSOR"/>
    <property type="match status" value="1"/>
</dbReference>
<dbReference type="Pfam" id="PF13749">
    <property type="entry name" value="HATPase_c_4"/>
    <property type="match status" value="1"/>
</dbReference>
<dbReference type="EMBL" id="CP001349">
    <property type="protein sequence ID" value="ACL57396.1"/>
    <property type="molecule type" value="Genomic_DNA"/>
</dbReference>
<organism evidence="2 3">
    <name type="scientific">Methylobacterium nodulans (strain LMG 21967 / CNCM I-2342 / ORS 2060)</name>
    <dbReference type="NCBI Taxonomy" id="460265"/>
    <lineage>
        <taxon>Bacteria</taxon>
        <taxon>Pseudomonadati</taxon>
        <taxon>Pseudomonadota</taxon>
        <taxon>Alphaproteobacteria</taxon>
        <taxon>Hyphomicrobiales</taxon>
        <taxon>Methylobacteriaceae</taxon>
        <taxon>Methylobacterium</taxon>
    </lineage>
</organism>
<dbReference type="InterPro" id="IPR038475">
    <property type="entry name" value="RecG_C_sf"/>
</dbReference>
<protein>
    <submittedName>
        <fullName evidence="2">Putative transcriptional regulator</fullName>
    </submittedName>
</protein>